<dbReference type="AlphaFoldDB" id="A0A845DWV9"/>
<dbReference type="PANTHER" id="PTHR22642">
    <property type="entry name" value="IMIDAZOLONEPROPIONASE"/>
    <property type="match status" value="1"/>
</dbReference>
<dbReference type="SUPFAM" id="SSF51338">
    <property type="entry name" value="Composite domain of metallo-dependent hydrolases"/>
    <property type="match status" value="1"/>
</dbReference>
<dbReference type="Proteomes" id="UP000460949">
    <property type="component" value="Unassembled WGS sequence"/>
</dbReference>
<reference evidence="2 3" key="1">
    <citation type="submission" date="2019-11" db="EMBL/GenBank/DDBJ databases">
        <title>Genome sequences of 17 halophilic strains isolated from different environments.</title>
        <authorList>
            <person name="Furrow R.E."/>
        </authorList>
    </citation>
    <scope>NUCLEOTIDE SEQUENCE [LARGE SCALE GENOMIC DNA]</scope>
    <source>
        <strain evidence="2 3">22511_23_Filter</strain>
    </source>
</reference>
<comment type="caution">
    <text evidence="2">The sequence shown here is derived from an EMBL/GenBank/DDBJ whole genome shotgun (WGS) entry which is preliminary data.</text>
</comment>
<dbReference type="InterPro" id="IPR011059">
    <property type="entry name" value="Metal-dep_hydrolase_composite"/>
</dbReference>
<evidence type="ECO:0000259" key="1">
    <source>
        <dbReference type="Pfam" id="PF07969"/>
    </source>
</evidence>
<accession>A0A845DWV9</accession>
<evidence type="ECO:0000313" key="2">
    <source>
        <dbReference type="EMBL" id="MYL18557.1"/>
    </source>
</evidence>
<dbReference type="Gene3D" id="3.10.310.70">
    <property type="match status" value="1"/>
</dbReference>
<dbReference type="Gene3D" id="3.20.20.140">
    <property type="entry name" value="Metal-dependent hydrolases"/>
    <property type="match status" value="1"/>
</dbReference>
<dbReference type="GO" id="GO:0016810">
    <property type="term" value="F:hydrolase activity, acting on carbon-nitrogen (but not peptide) bonds"/>
    <property type="evidence" value="ECO:0007669"/>
    <property type="project" value="InterPro"/>
</dbReference>
<evidence type="ECO:0000313" key="3">
    <source>
        <dbReference type="Proteomes" id="UP000460949"/>
    </source>
</evidence>
<keyword evidence="2" id="KW-0378">Hydrolase</keyword>
<dbReference type="InterPro" id="IPR013108">
    <property type="entry name" value="Amidohydro_3"/>
</dbReference>
<dbReference type="SUPFAM" id="SSF51556">
    <property type="entry name" value="Metallo-dependent hydrolases"/>
    <property type="match status" value="1"/>
</dbReference>
<dbReference type="PANTHER" id="PTHR22642:SF2">
    <property type="entry name" value="PROTEIN LONG AFTER FAR-RED 3"/>
    <property type="match status" value="1"/>
</dbReference>
<dbReference type="InterPro" id="IPR032466">
    <property type="entry name" value="Metal_Hydrolase"/>
</dbReference>
<name>A0A845DWV9_9BACI</name>
<gene>
    <name evidence="2" type="ORF">GLW04_01575</name>
</gene>
<dbReference type="InterPro" id="IPR033932">
    <property type="entry name" value="YtcJ-like"/>
</dbReference>
<dbReference type="CDD" id="cd01300">
    <property type="entry name" value="YtcJ_like"/>
    <property type="match status" value="1"/>
</dbReference>
<proteinExistence type="predicted"/>
<dbReference type="Pfam" id="PF07969">
    <property type="entry name" value="Amidohydro_3"/>
    <property type="match status" value="1"/>
</dbReference>
<feature type="domain" description="Amidohydrolase 3" evidence="1">
    <location>
        <begin position="50"/>
        <end position="528"/>
    </location>
</feature>
<dbReference type="EMBL" id="WMET01000001">
    <property type="protein sequence ID" value="MYL18557.1"/>
    <property type="molecule type" value="Genomic_DNA"/>
</dbReference>
<dbReference type="Gene3D" id="2.30.40.10">
    <property type="entry name" value="Urease, subunit C, domain 1"/>
    <property type="match status" value="1"/>
</dbReference>
<sequence>MEADKIFINGEIITADEQFHVYEALAVQEESILQTGTNDEVMKAAGADTEVVDLEGRTLMPGFIDAHAHLELYGTNILGVDCKQPRSIPEVLKALKERAVETPEGCWVRGWGYNQNELAEGRHLTRWDLDKVSTSHPVIVVRTCGHISCVNSKALEMAGIVASTPDPPGGAYHKINGQLSGLLLEAAHMTVFQHADYSEEDIMKGLALASQDFLSYGITSVHDAGGYGTKHIRYLQQAVHKGIVMQRVFALYGSLSDAPEMVRAGLESGISTGLGDDWFRIGPAKLFIDGSSSGPTCRTREPYDSSPEDRGILYLRQHQLDEPLLQAHEHGWQITAHAMGDEAVDMMLHTIERALDQKSAANSRHRIEHAGITPPDLVERMRQTGAVPVPNPAFLYEFGDGYETDYGGRVSHMFPLKSYSDHHIPYAVGSDSPITTPNPFYGLYAAVTRRSKSGRILGENQASSLEEVIRAYTWGGAYASHEEHGKGTLEPGKAADLIILDRSIMNCPVSELPGIQVETTILNGKTVYTLQKEDVY</sequence>
<organism evidence="2 3">
    <name type="scientific">Halobacillus litoralis</name>
    <dbReference type="NCBI Taxonomy" id="45668"/>
    <lineage>
        <taxon>Bacteria</taxon>
        <taxon>Bacillati</taxon>
        <taxon>Bacillota</taxon>
        <taxon>Bacilli</taxon>
        <taxon>Bacillales</taxon>
        <taxon>Bacillaceae</taxon>
        <taxon>Halobacillus</taxon>
    </lineage>
</organism>
<protein>
    <submittedName>
        <fullName evidence="2">Amidohydrolase family protein</fullName>
    </submittedName>
</protein>